<proteinExistence type="predicted"/>
<evidence type="ECO:0000313" key="1">
    <source>
        <dbReference type="EMBL" id="QVE49109.1"/>
    </source>
</evidence>
<dbReference type="GeneID" id="301703978"/>
<name>A0ABX8CF87_9CHLA</name>
<reference evidence="1 2" key="1">
    <citation type="submission" date="2020-08" db="EMBL/GenBank/DDBJ databases">
        <title>Isolation and characterization of novel Chlamydia from Siamese crocodiles (Crocodylus siamensis).</title>
        <authorList>
            <person name="Sariya L."/>
        </authorList>
    </citation>
    <scope>NUCLEOTIDE SEQUENCE [LARGE SCALE GENOMIC DNA]</scope>
    <source>
        <strain evidence="1 2">No. 12</strain>
    </source>
</reference>
<accession>A0ABX8CF87</accession>
<organism evidence="1 2">
    <name type="scientific">Chlamydia crocodili</name>
    <dbReference type="NCBI Taxonomy" id="2766982"/>
    <lineage>
        <taxon>Bacteria</taxon>
        <taxon>Pseudomonadati</taxon>
        <taxon>Chlamydiota</taxon>
        <taxon>Chlamydiia</taxon>
        <taxon>Chlamydiales</taxon>
        <taxon>Chlamydiaceae</taxon>
        <taxon>Chlamydia/Chlamydophila group</taxon>
        <taxon>Chlamydia</taxon>
    </lineage>
</organism>
<evidence type="ECO:0000313" key="2">
    <source>
        <dbReference type="Proteomes" id="UP000680625"/>
    </source>
</evidence>
<sequence length="139" mass="15704">MKMYNTNAEFTEKTKNHPYLIRTAYSRTNEIIGAKEAWTHMVLSSLPILGTIRGLARLYSIYSVKDRSEDTTSALIVHTLVGIFETLGLGIVLMIIPISLIFLNIILAFIKTLFEFIRRGICNLKRLCLPNKVTTANKA</sequence>
<dbReference type="RefSeq" id="WP_213241035.1">
    <property type="nucleotide sequence ID" value="NZ_CP060791.1"/>
</dbReference>
<dbReference type="Proteomes" id="UP000680625">
    <property type="component" value="Chromosome"/>
</dbReference>
<protein>
    <recommendedName>
        <fullName evidence="3">MotA/TolQ/ExbB proton channel domain-containing protein</fullName>
    </recommendedName>
</protein>
<keyword evidence="2" id="KW-1185">Reference proteome</keyword>
<dbReference type="EMBL" id="CP060791">
    <property type="protein sequence ID" value="QVE49109.1"/>
    <property type="molecule type" value="Genomic_DNA"/>
</dbReference>
<evidence type="ECO:0008006" key="3">
    <source>
        <dbReference type="Google" id="ProtNLM"/>
    </source>
</evidence>
<gene>
    <name evidence="1" type="ORF">H9Q19_00050</name>
</gene>